<keyword evidence="3" id="KW-1185">Reference proteome</keyword>
<dbReference type="RefSeq" id="WP_329780567.1">
    <property type="nucleotide sequence ID" value="NZ_JAYJJR010000016.1"/>
</dbReference>
<comment type="caution">
    <text evidence="2">The sequence shown here is derived from an EMBL/GenBank/DDBJ whole genome shotgun (WGS) entry which is preliminary data.</text>
</comment>
<evidence type="ECO:0000256" key="1">
    <source>
        <dbReference type="SAM" id="MobiDB-lite"/>
    </source>
</evidence>
<organism evidence="2 3">
    <name type="scientific">[Mycobacterium] crassicus</name>
    <dbReference type="NCBI Taxonomy" id="2872309"/>
    <lineage>
        <taxon>Bacteria</taxon>
        <taxon>Bacillati</taxon>
        <taxon>Actinomycetota</taxon>
        <taxon>Actinomycetes</taxon>
        <taxon>Mycobacteriales</taxon>
        <taxon>Mycobacteriaceae</taxon>
        <taxon>Mycolicibacter</taxon>
    </lineage>
</organism>
<feature type="compositionally biased region" description="Basic and acidic residues" evidence="1">
    <location>
        <begin position="76"/>
        <end position="89"/>
    </location>
</feature>
<dbReference type="Proteomes" id="UP001299596">
    <property type="component" value="Unassembled WGS sequence"/>
</dbReference>
<sequence>MLEVDDSGALTNLHLGGGVCARYQAGGLESLVMAGLRECYEVLDEQRNGAAGDVVPDWVNLGSLISSQGQPNLPTAERDAGDKLDGVCR</sequence>
<protein>
    <submittedName>
        <fullName evidence="2">Uncharacterized protein</fullName>
    </submittedName>
</protein>
<evidence type="ECO:0000313" key="2">
    <source>
        <dbReference type="EMBL" id="MEB3023477.1"/>
    </source>
</evidence>
<name>A0ABU5XQ73_9MYCO</name>
<dbReference type="EMBL" id="JAYJJR010000016">
    <property type="protein sequence ID" value="MEB3023477.1"/>
    <property type="molecule type" value="Genomic_DNA"/>
</dbReference>
<evidence type="ECO:0000313" key="3">
    <source>
        <dbReference type="Proteomes" id="UP001299596"/>
    </source>
</evidence>
<accession>A0ABU5XQ73</accession>
<proteinExistence type="predicted"/>
<feature type="region of interest" description="Disordered" evidence="1">
    <location>
        <begin position="66"/>
        <end position="89"/>
    </location>
</feature>
<gene>
    <name evidence="2" type="ORF">K6T79_20850</name>
</gene>
<reference evidence="2 3" key="1">
    <citation type="submission" date="2023-12" db="EMBL/GenBank/DDBJ databases">
        <title>Description of new species of Mycobacterium terrae complex isolated from sewage at the Sao Paulo Zoological Park Foundation in Brazil.</title>
        <authorList>
            <person name="Romagnoli C.L."/>
            <person name="Conceicao E.C."/>
            <person name="Machado E."/>
            <person name="Barreto L.B.P.F."/>
            <person name="Sharma A."/>
            <person name="Silva N.M."/>
            <person name="Marques L.E."/>
            <person name="Juliana M.A."/>
            <person name="Lourenco M.C.S."/>
            <person name="Digiampietri L.A."/>
            <person name="Suffys P.N."/>
            <person name="Viana-Niero C."/>
        </authorList>
    </citation>
    <scope>NUCLEOTIDE SEQUENCE [LARGE SCALE GENOMIC DNA]</scope>
    <source>
        <strain evidence="2 3">MYC098</strain>
    </source>
</reference>